<dbReference type="InterPro" id="IPR051202">
    <property type="entry name" value="Peptidase_C40"/>
</dbReference>
<name>A0A923MGF2_9FIRM</name>
<dbReference type="GO" id="GO:0008234">
    <property type="term" value="F:cysteine-type peptidase activity"/>
    <property type="evidence" value="ECO:0007669"/>
    <property type="project" value="UniProtKB-KW"/>
</dbReference>
<organism evidence="7 8">
    <name type="scientific">Dysosmobacter segnis</name>
    <dbReference type="NCBI Taxonomy" id="2763042"/>
    <lineage>
        <taxon>Bacteria</taxon>
        <taxon>Bacillati</taxon>
        <taxon>Bacillota</taxon>
        <taxon>Clostridia</taxon>
        <taxon>Eubacteriales</taxon>
        <taxon>Oscillospiraceae</taxon>
        <taxon>Dysosmobacter</taxon>
    </lineage>
</organism>
<dbReference type="Pfam" id="PF00877">
    <property type="entry name" value="NLPC_P60"/>
    <property type="match status" value="1"/>
</dbReference>
<reference evidence="7" key="1">
    <citation type="submission" date="2020-08" db="EMBL/GenBank/DDBJ databases">
        <title>Genome public.</title>
        <authorList>
            <person name="Liu C."/>
            <person name="Sun Q."/>
        </authorList>
    </citation>
    <scope>NUCLEOTIDE SEQUENCE</scope>
    <source>
        <strain evidence="7">BX15</strain>
    </source>
</reference>
<keyword evidence="2" id="KW-0645">Protease</keyword>
<evidence type="ECO:0000256" key="3">
    <source>
        <dbReference type="ARBA" id="ARBA00022801"/>
    </source>
</evidence>
<evidence type="ECO:0000313" key="8">
    <source>
        <dbReference type="Proteomes" id="UP000620327"/>
    </source>
</evidence>
<evidence type="ECO:0000259" key="6">
    <source>
        <dbReference type="PROSITE" id="PS51935"/>
    </source>
</evidence>
<dbReference type="InterPro" id="IPR000064">
    <property type="entry name" value="NLP_P60_dom"/>
</dbReference>
<dbReference type="PANTHER" id="PTHR47053">
    <property type="entry name" value="MUREIN DD-ENDOPEPTIDASE MEPH-RELATED"/>
    <property type="match status" value="1"/>
</dbReference>
<feature type="transmembrane region" description="Helical" evidence="5">
    <location>
        <begin position="12"/>
        <end position="36"/>
    </location>
</feature>
<dbReference type="Gene3D" id="3.90.1720.10">
    <property type="entry name" value="endopeptidase domain like (from Nostoc punctiforme)"/>
    <property type="match status" value="1"/>
</dbReference>
<gene>
    <name evidence="7" type="ORF">H8Z83_01285</name>
</gene>
<dbReference type="GO" id="GO:0006508">
    <property type="term" value="P:proteolysis"/>
    <property type="evidence" value="ECO:0007669"/>
    <property type="project" value="UniProtKB-KW"/>
</dbReference>
<comment type="caution">
    <text evidence="7">The sequence shown here is derived from an EMBL/GenBank/DDBJ whole genome shotgun (WGS) entry which is preliminary data.</text>
</comment>
<evidence type="ECO:0000256" key="2">
    <source>
        <dbReference type="ARBA" id="ARBA00022670"/>
    </source>
</evidence>
<proteinExistence type="inferred from homology"/>
<keyword evidence="5" id="KW-0472">Membrane</keyword>
<keyword evidence="5" id="KW-0812">Transmembrane</keyword>
<dbReference type="InterPro" id="IPR038765">
    <property type="entry name" value="Papain-like_cys_pep_sf"/>
</dbReference>
<sequence length="372" mass="39813">MFRRAAAALISALAGFVGGTVVLVALVVIIIIAAVASSPFGLYFAAERNAPDTVSVAEAVAQVNIAYNAKLEELQAGDYDSIDIQGQTPDWPEVLAVFAAKTAGTDDGVDVATLDADRVARLTAVFWDMTEIASWVETIDHPGSGDDDGWTEYILHITITPKTADEMRTIYSFTRYQNEALDELLADRTTLASLASSLTITNADAEEVLQNLPADLSPERRAVVQNALMLYGKVSYFWGGKSLVLGWDSRWGQLRQVTAAGSSTTGTYRPYGLDCSGFVDWAFYNATGGSYIIGHGGGATMQHSYCTDISWSDAQPGDLVFYPDNSHVGIVCGRDENGSLLVIHCASGANNVVITGTSGFISVARPDYFSDN</sequence>
<protein>
    <submittedName>
        <fullName evidence="7">C40 family peptidase</fullName>
    </submittedName>
</protein>
<keyword evidence="4" id="KW-0788">Thiol protease</keyword>
<evidence type="ECO:0000256" key="4">
    <source>
        <dbReference type="ARBA" id="ARBA00022807"/>
    </source>
</evidence>
<evidence type="ECO:0000256" key="5">
    <source>
        <dbReference type="SAM" id="Phobius"/>
    </source>
</evidence>
<dbReference type="EMBL" id="JACOQI010000001">
    <property type="protein sequence ID" value="MBC5768984.1"/>
    <property type="molecule type" value="Genomic_DNA"/>
</dbReference>
<comment type="similarity">
    <text evidence="1">Belongs to the peptidase C40 family.</text>
</comment>
<dbReference type="SUPFAM" id="SSF54001">
    <property type="entry name" value="Cysteine proteinases"/>
    <property type="match status" value="1"/>
</dbReference>
<accession>A0A923MGF2</accession>
<keyword evidence="8" id="KW-1185">Reference proteome</keyword>
<keyword evidence="5" id="KW-1133">Transmembrane helix</keyword>
<keyword evidence="3" id="KW-0378">Hydrolase</keyword>
<evidence type="ECO:0000256" key="1">
    <source>
        <dbReference type="ARBA" id="ARBA00007074"/>
    </source>
</evidence>
<dbReference type="PANTHER" id="PTHR47053:SF1">
    <property type="entry name" value="MUREIN DD-ENDOPEPTIDASE MEPH-RELATED"/>
    <property type="match status" value="1"/>
</dbReference>
<dbReference type="Proteomes" id="UP000620327">
    <property type="component" value="Unassembled WGS sequence"/>
</dbReference>
<feature type="domain" description="NlpC/P60" evidence="6">
    <location>
        <begin position="217"/>
        <end position="372"/>
    </location>
</feature>
<evidence type="ECO:0000313" key="7">
    <source>
        <dbReference type="EMBL" id="MBC5768984.1"/>
    </source>
</evidence>
<dbReference type="PROSITE" id="PS51935">
    <property type="entry name" value="NLPC_P60"/>
    <property type="match status" value="1"/>
</dbReference>
<dbReference type="AlphaFoldDB" id="A0A923MGF2"/>